<dbReference type="GO" id="GO:0034775">
    <property type="term" value="P:glutathione transmembrane transport"/>
    <property type="evidence" value="ECO:0007669"/>
    <property type="project" value="InterPro"/>
</dbReference>
<dbReference type="InterPro" id="IPR036640">
    <property type="entry name" value="ABC1_TM_sf"/>
</dbReference>
<evidence type="ECO:0000256" key="12">
    <source>
        <dbReference type="ARBA" id="ARBA00050301"/>
    </source>
</evidence>
<evidence type="ECO:0000313" key="23">
    <source>
        <dbReference type="Proteomes" id="UP000067320"/>
    </source>
</evidence>
<dbReference type="InterPro" id="IPR003439">
    <property type="entry name" value="ABC_transporter-like_ATP-bd"/>
</dbReference>
<dbReference type="Pfam" id="PF00005">
    <property type="entry name" value="ABC_tran"/>
    <property type="match status" value="1"/>
</dbReference>
<evidence type="ECO:0000256" key="10">
    <source>
        <dbReference type="ARBA" id="ARBA00022989"/>
    </source>
</evidence>
<reference evidence="23" key="2">
    <citation type="submission" date="2015-09" db="EMBL/GenBank/DDBJ databases">
        <title>Cronobacter genome sequencing and assembly.</title>
        <authorList>
            <person name="Descombes P."/>
            <person name="Baert L."/>
            <person name="Ngom-Bru C."/>
            <person name="Barretto C."/>
        </authorList>
    </citation>
    <scope>NUCLEOTIDE SEQUENCE [LARGE SCALE GENOMIC DNA]</scope>
    <source>
        <strain evidence="23">LMG 26250</strain>
    </source>
</reference>
<dbReference type="Proteomes" id="UP000067320">
    <property type="component" value="Chromosome"/>
</dbReference>
<keyword evidence="3" id="KW-1003">Cell membrane</keyword>
<comment type="similarity">
    <text evidence="14">Belongs to the ABC transporter superfamily. Cysteine exporter (TC 3.A.1.129.1) family.</text>
</comment>
<dbReference type="InterPro" id="IPR017871">
    <property type="entry name" value="ABC_transporter-like_CS"/>
</dbReference>
<keyword evidence="2" id="KW-0813">Transport</keyword>
<dbReference type="NCBIfam" id="NF008364">
    <property type="entry name" value="PRK11160.1"/>
    <property type="match status" value="1"/>
</dbReference>
<evidence type="ECO:0000256" key="7">
    <source>
        <dbReference type="ARBA" id="ARBA00022840"/>
    </source>
</evidence>
<protein>
    <recommendedName>
        <fullName evidence="16">Glutathione/L-cysteine transport system ATP-binding/permease protein CydC</fullName>
    </recommendedName>
</protein>
<reference evidence="21" key="1">
    <citation type="submission" date="2012-07" db="EMBL/GenBank/DDBJ databases">
        <authorList>
            <person name="Cummings C."/>
        </authorList>
    </citation>
    <scope>NUCLEOTIDE SEQUENCE</scope>
    <source>
        <strain evidence="21">1330</strain>
    </source>
</reference>
<dbReference type="PROSITE" id="PS50893">
    <property type="entry name" value="ABC_TRANSPORTER_2"/>
    <property type="match status" value="1"/>
</dbReference>
<evidence type="ECO:0000256" key="8">
    <source>
        <dbReference type="ARBA" id="ARBA00022967"/>
    </source>
</evidence>
<comment type="subcellular location">
    <subcellularLocation>
        <location evidence="1">Cell inner membrane</location>
        <topology evidence="1">Multi-pass membrane protein</topology>
    </subcellularLocation>
</comment>
<dbReference type="Proteomes" id="UP000009340">
    <property type="component" value="Unassembled WGS sequence"/>
</dbReference>
<dbReference type="Gene3D" id="1.20.1560.10">
    <property type="entry name" value="ABC transporter type 1, transmembrane domain"/>
    <property type="match status" value="1"/>
</dbReference>
<evidence type="ECO:0000256" key="16">
    <source>
        <dbReference type="ARBA" id="ARBA00071411"/>
    </source>
</evidence>
<keyword evidence="11 17" id="KW-0472">Membrane</keyword>
<dbReference type="AlphaFoldDB" id="K7ZXH5"/>
<dbReference type="SUPFAM" id="SSF52540">
    <property type="entry name" value="P-loop containing nucleoside triphosphate hydrolases"/>
    <property type="match status" value="1"/>
</dbReference>
<dbReference type="PANTHER" id="PTHR43394:SF1">
    <property type="entry name" value="ATP-BINDING CASSETTE SUB-FAMILY B MEMBER 10, MITOCHONDRIAL"/>
    <property type="match status" value="1"/>
</dbReference>
<dbReference type="CDD" id="cd03247">
    <property type="entry name" value="ABCC_cytochrome_bd"/>
    <property type="match status" value="1"/>
</dbReference>
<dbReference type="FunFam" id="1.20.1560.10:FF:000060">
    <property type="entry name" value="Cysteine/glutathione ABC transporter ATP-binding protein/permease CydC"/>
    <property type="match status" value="1"/>
</dbReference>
<feature type="transmembrane region" description="Helical" evidence="17">
    <location>
        <begin position="243"/>
        <end position="267"/>
    </location>
</feature>
<feature type="transmembrane region" description="Helical" evidence="17">
    <location>
        <begin position="279"/>
        <end position="301"/>
    </location>
</feature>
<gene>
    <name evidence="20" type="ORF">AFK62_06925</name>
    <name evidence="21" type="ORF">BN137_358</name>
</gene>
<comment type="catalytic activity">
    <reaction evidence="12">
        <text>glutathione(in) + ATP + H2O = glutathione(out) + ADP + phosphate + H(+)</text>
        <dbReference type="Rhea" id="RHEA:29787"/>
        <dbReference type="ChEBI" id="CHEBI:15377"/>
        <dbReference type="ChEBI" id="CHEBI:15378"/>
        <dbReference type="ChEBI" id="CHEBI:30616"/>
        <dbReference type="ChEBI" id="CHEBI:43474"/>
        <dbReference type="ChEBI" id="CHEBI:57925"/>
        <dbReference type="ChEBI" id="CHEBI:456216"/>
    </reaction>
    <physiologicalReaction direction="left-to-right" evidence="12">
        <dbReference type="Rhea" id="RHEA:29788"/>
    </physiologicalReaction>
</comment>
<comment type="subunit">
    <text evidence="15">Forms a heterodimer with CydD.</text>
</comment>
<evidence type="ECO:0000256" key="4">
    <source>
        <dbReference type="ARBA" id="ARBA00022519"/>
    </source>
</evidence>
<dbReference type="PROSITE" id="PS00211">
    <property type="entry name" value="ABC_TRANSPORTER_1"/>
    <property type="match status" value="1"/>
</dbReference>
<keyword evidence="5 17" id="KW-0812">Transmembrane</keyword>
<dbReference type="InterPro" id="IPR011527">
    <property type="entry name" value="ABC1_TM_dom"/>
</dbReference>
<dbReference type="PROSITE" id="PS50929">
    <property type="entry name" value="ABC_TM1F"/>
    <property type="match status" value="1"/>
</dbReference>
<dbReference type="FunFam" id="3.40.50.300:FF:001297">
    <property type="entry name" value="Cysteine/glutathione ABC transporter ATP-binding protein/permease CydC"/>
    <property type="match status" value="1"/>
</dbReference>
<feature type="transmembrane region" description="Helical" evidence="17">
    <location>
        <begin position="161"/>
        <end position="182"/>
    </location>
</feature>
<dbReference type="GO" id="GO:0015421">
    <property type="term" value="F:ABC-type oligopeptide transporter activity"/>
    <property type="evidence" value="ECO:0007669"/>
    <property type="project" value="TreeGrafter"/>
</dbReference>
<name>K7ZXH5_9ENTR</name>
<evidence type="ECO:0000259" key="18">
    <source>
        <dbReference type="PROSITE" id="PS50893"/>
    </source>
</evidence>
<feature type="domain" description="ABC transporter" evidence="18">
    <location>
        <begin position="339"/>
        <end position="572"/>
    </location>
</feature>
<dbReference type="RefSeq" id="WP_007664622.1">
    <property type="nucleotide sequence ID" value="NZ_CP012264.1"/>
</dbReference>
<keyword evidence="4" id="KW-0997">Cell inner membrane</keyword>
<proteinExistence type="inferred from homology"/>
<dbReference type="CDD" id="cd18585">
    <property type="entry name" value="ABC_6TM_CydC"/>
    <property type="match status" value="1"/>
</dbReference>
<dbReference type="PANTHER" id="PTHR43394">
    <property type="entry name" value="ATP-DEPENDENT PERMEASE MDL1, MITOCHONDRIAL"/>
    <property type="match status" value="1"/>
</dbReference>
<evidence type="ECO:0000256" key="3">
    <source>
        <dbReference type="ARBA" id="ARBA00022475"/>
    </source>
</evidence>
<feature type="domain" description="ABC transmembrane type-1" evidence="19">
    <location>
        <begin position="20"/>
        <end position="306"/>
    </location>
</feature>
<dbReference type="EMBL" id="CAKW01000014">
    <property type="protein sequence ID" value="CCJ71023.1"/>
    <property type="molecule type" value="Genomic_DNA"/>
</dbReference>
<evidence type="ECO:0000256" key="17">
    <source>
        <dbReference type="SAM" id="Phobius"/>
    </source>
</evidence>
<evidence type="ECO:0000256" key="14">
    <source>
        <dbReference type="ARBA" id="ARBA00061534"/>
    </source>
</evidence>
<dbReference type="GO" id="GO:0005524">
    <property type="term" value="F:ATP binding"/>
    <property type="evidence" value="ECO:0007669"/>
    <property type="project" value="UniProtKB-KW"/>
</dbReference>
<dbReference type="InterPro" id="IPR027417">
    <property type="entry name" value="P-loop_NTPase"/>
</dbReference>
<keyword evidence="9" id="KW-0029">Amino-acid transport</keyword>
<dbReference type="Gene3D" id="3.40.50.300">
    <property type="entry name" value="P-loop containing nucleotide triphosphate hydrolases"/>
    <property type="match status" value="1"/>
</dbReference>
<dbReference type="PATRIC" id="fig|1073999.7.peg.1424"/>
<dbReference type="InterPro" id="IPR039421">
    <property type="entry name" value="Type_1_exporter"/>
</dbReference>
<keyword evidence="8" id="KW-1278">Translocase</keyword>
<evidence type="ECO:0000313" key="22">
    <source>
        <dbReference type="Proteomes" id="UP000009340"/>
    </source>
</evidence>
<keyword evidence="10 17" id="KW-1133">Transmembrane helix</keyword>
<dbReference type="Pfam" id="PF00664">
    <property type="entry name" value="ABC_membrane"/>
    <property type="match status" value="1"/>
</dbReference>
<evidence type="ECO:0000256" key="2">
    <source>
        <dbReference type="ARBA" id="ARBA00022448"/>
    </source>
</evidence>
<evidence type="ECO:0000256" key="13">
    <source>
        <dbReference type="ARBA" id="ARBA00051241"/>
    </source>
</evidence>
<dbReference type="EMBL" id="CP012264">
    <property type="protein sequence ID" value="ALB62252.1"/>
    <property type="molecule type" value="Genomic_DNA"/>
</dbReference>
<reference evidence="20 23" key="3">
    <citation type="journal article" date="2016" name="Genome Announc.">
        <title>Fully Closed Genome Sequences of Five Type Strains of the Genus Cronobacter and One Cronobacter sakazakii Strain.</title>
        <authorList>
            <person name="Moine D."/>
            <person name="Kassam M."/>
            <person name="Baert L."/>
            <person name="Tang Y."/>
            <person name="Barretto C."/>
            <person name="Ngom Bru C."/>
            <person name="Klijn A."/>
            <person name="Descombes P."/>
        </authorList>
    </citation>
    <scope>NUCLEOTIDE SEQUENCE [LARGE SCALE GENOMIC DNA]</scope>
    <source>
        <strain evidence="20 23">LMG 26250</strain>
    </source>
</reference>
<dbReference type="GO" id="GO:0016887">
    <property type="term" value="F:ATP hydrolysis activity"/>
    <property type="evidence" value="ECO:0007669"/>
    <property type="project" value="InterPro"/>
</dbReference>
<accession>K7ZXH5</accession>
<dbReference type="GO" id="GO:0006865">
    <property type="term" value="P:amino acid transport"/>
    <property type="evidence" value="ECO:0007669"/>
    <property type="project" value="UniProtKB-KW"/>
</dbReference>
<dbReference type="GO" id="GO:0005886">
    <property type="term" value="C:plasma membrane"/>
    <property type="evidence" value="ECO:0007669"/>
    <property type="project" value="UniProtKB-SubCell"/>
</dbReference>
<keyword evidence="6" id="KW-0547">Nucleotide-binding</keyword>
<dbReference type="InterPro" id="IPR014223">
    <property type="entry name" value="ABC_CydC/D"/>
</dbReference>
<evidence type="ECO:0000259" key="19">
    <source>
        <dbReference type="PROSITE" id="PS50929"/>
    </source>
</evidence>
<evidence type="ECO:0000256" key="15">
    <source>
        <dbReference type="ARBA" id="ARBA00063833"/>
    </source>
</evidence>
<dbReference type="KEGG" id="ccon:AFK62_06925"/>
<dbReference type="SUPFAM" id="SSF90123">
    <property type="entry name" value="ABC transporter transmembrane region"/>
    <property type="match status" value="1"/>
</dbReference>
<feature type="transmembrane region" description="Helical" evidence="17">
    <location>
        <begin position="41"/>
        <end position="61"/>
    </location>
</feature>
<evidence type="ECO:0000256" key="6">
    <source>
        <dbReference type="ARBA" id="ARBA00022741"/>
    </source>
</evidence>
<dbReference type="NCBIfam" id="TIGR02868">
    <property type="entry name" value="CydC"/>
    <property type="match status" value="1"/>
</dbReference>
<evidence type="ECO:0000256" key="9">
    <source>
        <dbReference type="ARBA" id="ARBA00022970"/>
    </source>
</evidence>
<evidence type="ECO:0000256" key="11">
    <source>
        <dbReference type="ARBA" id="ARBA00023136"/>
    </source>
</evidence>
<sequence>MRALLPYLALYKRHKWLLSLGVVLAIVTLLASIGLLTLSGWFLSASAVVGMAGLYSFNYMLPAAGVRGAAIFRTAGRYFERLVSHEATFRVLEHLRVYIFSRLLPLSPSGLARFRQGELLNRLVADVDTLDHLYLRVISPLIGALAVIVVVTFGLSLLDVTLALTLGGIMLATLLVFPPLFYRTGRPVGEALTALRASYRQQLTGWLQGQAELSIFGAARRYRNNLEATEQAWHEAQRRQAGLTALSQALMTLISGITVVLILWMAAGGVGGNSAPGSLIALFVFCALAAFEALAPVGGAFQHLGQVIASARRVSEVIEQPAEITFAEPGIDAPRNASLSLRDVYFSYPGQPQPALRGVTLDVAPGEHIAILGRTGCGKSTLLQLLTRAWDPDQGDVLLGGTSLTSYREAALRATMSVVPQRVHLFSATLRDNLTLAAPQADDAALGTALTRVGLEKLLEDEGLNAWLGEGGRQLSGGELRRLGIARALLHDAPMLLLDEPTEGLDAQTERQILALVNDIAAQKTLLMVTHRLQGLTAFDRIIIMDNGHIIEQGSHAELLAQQGRYYQFRQRTVHYH</sequence>
<dbReference type="SMART" id="SM00382">
    <property type="entry name" value="AAA"/>
    <property type="match status" value="1"/>
</dbReference>
<feature type="transmembrane region" description="Helical" evidence="17">
    <location>
        <begin position="16"/>
        <end position="35"/>
    </location>
</feature>
<dbReference type="GO" id="GO:0045454">
    <property type="term" value="P:cell redox homeostasis"/>
    <property type="evidence" value="ECO:0007669"/>
    <property type="project" value="InterPro"/>
</dbReference>
<keyword evidence="23" id="KW-1185">Reference proteome</keyword>
<evidence type="ECO:0000256" key="1">
    <source>
        <dbReference type="ARBA" id="ARBA00004429"/>
    </source>
</evidence>
<comment type="catalytic activity">
    <reaction evidence="13">
        <text>L-cysteine(in) + ATP + H2O = L-cysteine(out) + ADP + phosphate + H(+)</text>
        <dbReference type="Rhea" id="RHEA:29783"/>
        <dbReference type="ChEBI" id="CHEBI:15377"/>
        <dbReference type="ChEBI" id="CHEBI:15378"/>
        <dbReference type="ChEBI" id="CHEBI:30616"/>
        <dbReference type="ChEBI" id="CHEBI:35235"/>
        <dbReference type="ChEBI" id="CHEBI:43474"/>
        <dbReference type="ChEBI" id="CHEBI:456216"/>
    </reaction>
    <physiologicalReaction direction="left-to-right" evidence="13">
        <dbReference type="Rhea" id="RHEA:29784"/>
    </physiologicalReaction>
</comment>
<organism evidence="21 22">
    <name type="scientific">Cronobacter condimenti 1330</name>
    <dbReference type="NCBI Taxonomy" id="1073999"/>
    <lineage>
        <taxon>Bacteria</taxon>
        <taxon>Pseudomonadati</taxon>
        <taxon>Pseudomonadota</taxon>
        <taxon>Gammaproteobacteria</taxon>
        <taxon>Enterobacterales</taxon>
        <taxon>Enterobacteriaceae</taxon>
        <taxon>Cronobacter</taxon>
    </lineage>
</organism>
<dbReference type="eggNOG" id="COG4987">
    <property type="taxonomic scope" value="Bacteria"/>
</dbReference>
<feature type="transmembrane region" description="Helical" evidence="17">
    <location>
        <begin position="133"/>
        <end position="155"/>
    </location>
</feature>
<evidence type="ECO:0000313" key="21">
    <source>
        <dbReference type="EMBL" id="CCJ71023.1"/>
    </source>
</evidence>
<keyword evidence="7 21" id="KW-0067">ATP-binding</keyword>
<evidence type="ECO:0000313" key="20">
    <source>
        <dbReference type="EMBL" id="ALB62252.1"/>
    </source>
</evidence>
<evidence type="ECO:0000256" key="5">
    <source>
        <dbReference type="ARBA" id="ARBA00022692"/>
    </source>
</evidence>
<dbReference type="InterPro" id="IPR003593">
    <property type="entry name" value="AAA+_ATPase"/>
</dbReference>
<dbReference type="STRING" id="1073999.AFK62_06925"/>